<sequence length="108" mass="11938">MKQALLKLWQGVKFLSGVLGWPLIDPWRVAGGARELSPARKAIGWLAGIAIAMYIGIALSIYAEKWGLLIPFGLVFLAMCVKRSQVWSVLNRAKGGDVRALNEYFHPT</sequence>
<evidence type="ECO:0000313" key="3">
    <source>
        <dbReference type="Proteomes" id="UP000033965"/>
    </source>
</evidence>
<accession>A0A0G1XZU2</accession>
<evidence type="ECO:0000313" key="2">
    <source>
        <dbReference type="EMBL" id="KKW08157.1"/>
    </source>
</evidence>
<feature type="transmembrane region" description="Helical" evidence="1">
    <location>
        <begin position="42"/>
        <end position="62"/>
    </location>
</feature>
<proteinExistence type="predicted"/>
<reference evidence="2 3" key="1">
    <citation type="journal article" date="2015" name="Nature">
        <title>rRNA introns, odd ribosomes, and small enigmatic genomes across a large radiation of phyla.</title>
        <authorList>
            <person name="Brown C.T."/>
            <person name="Hug L.A."/>
            <person name="Thomas B.C."/>
            <person name="Sharon I."/>
            <person name="Castelle C.J."/>
            <person name="Singh A."/>
            <person name="Wilkins M.J."/>
            <person name="Williams K.H."/>
            <person name="Banfield J.F."/>
        </authorList>
    </citation>
    <scope>NUCLEOTIDE SEQUENCE [LARGE SCALE GENOMIC DNA]</scope>
</reference>
<keyword evidence="1" id="KW-0472">Membrane</keyword>
<name>A0A0G1XZU2_9BACT</name>
<comment type="caution">
    <text evidence="2">The sequence shown here is derived from an EMBL/GenBank/DDBJ whole genome shotgun (WGS) entry which is preliminary data.</text>
</comment>
<protein>
    <submittedName>
        <fullName evidence="2">Uncharacterized protein</fullName>
    </submittedName>
</protein>
<gene>
    <name evidence="2" type="ORF">UY44_C0017G0015</name>
</gene>
<keyword evidence="1" id="KW-1133">Transmembrane helix</keyword>
<dbReference type="EMBL" id="LCPZ01000017">
    <property type="protein sequence ID" value="KKW08157.1"/>
    <property type="molecule type" value="Genomic_DNA"/>
</dbReference>
<dbReference type="AlphaFoldDB" id="A0A0G1XZU2"/>
<dbReference type="Proteomes" id="UP000033965">
    <property type="component" value="Unassembled WGS sequence"/>
</dbReference>
<keyword evidence="1" id="KW-0812">Transmembrane</keyword>
<feature type="transmembrane region" description="Helical" evidence="1">
    <location>
        <begin position="68"/>
        <end position="84"/>
    </location>
</feature>
<organism evidence="2 3">
    <name type="scientific">Candidatus Kaiserbacteria bacterium GW2011_GWA2_49_19</name>
    <dbReference type="NCBI Taxonomy" id="1618669"/>
    <lineage>
        <taxon>Bacteria</taxon>
        <taxon>Candidatus Kaiseribacteriota</taxon>
    </lineage>
</organism>
<evidence type="ECO:0000256" key="1">
    <source>
        <dbReference type="SAM" id="Phobius"/>
    </source>
</evidence>